<keyword evidence="2" id="KW-0732">Signal</keyword>
<reference evidence="4" key="1">
    <citation type="journal article" date="2015" name="Nat. Plants">
        <title>Genome expansion of Arabis alpina linked with retrotransposition and reduced symmetric DNA methylation.</title>
        <authorList>
            <person name="Willing E.M."/>
            <person name="Rawat V."/>
            <person name="Mandakova T."/>
            <person name="Maumus F."/>
            <person name="James G.V."/>
            <person name="Nordstroem K.J."/>
            <person name="Becker C."/>
            <person name="Warthmann N."/>
            <person name="Chica C."/>
            <person name="Szarzynska B."/>
            <person name="Zytnicki M."/>
            <person name="Albani M.C."/>
            <person name="Kiefer C."/>
            <person name="Bergonzi S."/>
            <person name="Castaings L."/>
            <person name="Mateos J.L."/>
            <person name="Berns M.C."/>
            <person name="Bujdoso N."/>
            <person name="Piofczyk T."/>
            <person name="de Lorenzo L."/>
            <person name="Barrero-Sicilia C."/>
            <person name="Mateos I."/>
            <person name="Piednoel M."/>
            <person name="Hagmann J."/>
            <person name="Chen-Min-Tao R."/>
            <person name="Iglesias-Fernandez R."/>
            <person name="Schuster S.C."/>
            <person name="Alonso-Blanco C."/>
            <person name="Roudier F."/>
            <person name="Carbonero P."/>
            <person name="Paz-Ares J."/>
            <person name="Davis S.J."/>
            <person name="Pecinka A."/>
            <person name="Quesneville H."/>
            <person name="Colot V."/>
            <person name="Lysak M.A."/>
            <person name="Weigel D."/>
            <person name="Coupland G."/>
            <person name="Schneeberger K."/>
        </authorList>
    </citation>
    <scope>NUCLEOTIDE SEQUENCE [LARGE SCALE GENOMIC DNA]</scope>
    <source>
        <strain evidence="4">cv. Pajares</strain>
    </source>
</reference>
<evidence type="ECO:0000256" key="1">
    <source>
        <dbReference type="SAM" id="MobiDB-lite"/>
    </source>
</evidence>
<evidence type="ECO:0000256" key="2">
    <source>
        <dbReference type="SAM" id="SignalP"/>
    </source>
</evidence>
<feature type="region of interest" description="Disordered" evidence="1">
    <location>
        <begin position="111"/>
        <end position="139"/>
    </location>
</feature>
<feature type="region of interest" description="Disordered" evidence="1">
    <location>
        <begin position="332"/>
        <end position="359"/>
    </location>
</feature>
<organism evidence="3 4">
    <name type="scientific">Arabis alpina</name>
    <name type="common">Alpine rock-cress</name>
    <dbReference type="NCBI Taxonomy" id="50452"/>
    <lineage>
        <taxon>Eukaryota</taxon>
        <taxon>Viridiplantae</taxon>
        <taxon>Streptophyta</taxon>
        <taxon>Embryophyta</taxon>
        <taxon>Tracheophyta</taxon>
        <taxon>Spermatophyta</taxon>
        <taxon>Magnoliopsida</taxon>
        <taxon>eudicotyledons</taxon>
        <taxon>Gunneridae</taxon>
        <taxon>Pentapetalae</taxon>
        <taxon>rosids</taxon>
        <taxon>malvids</taxon>
        <taxon>Brassicales</taxon>
        <taxon>Brassicaceae</taxon>
        <taxon>Arabideae</taxon>
        <taxon>Arabis</taxon>
    </lineage>
</organism>
<dbReference type="Gramene" id="KFK28843">
    <property type="protein sequence ID" value="KFK28843"/>
    <property type="gene ID" value="AALP_AA7G055900"/>
</dbReference>
<feature type="compositionally biased region" description="Polar residues" evidence="1">
    <location>
        <begin position="466"/>
        <end position="475"/>
    </location>
</feature>
<evidence type="ECO:0000313" key="4">
    <source>
        <dbReference type="Proteomes" id="UP000029120"/>
    </source>
</evidence>
<accession>A0A087GG41</accession>
<feature type="chain" id="PRO_5001822004" description="Remorin C-terminal domain-containing protein" evidence="2">
    <location>
        <begin position="24"/>
        <end position="475"/>
    </location>
</feature>
<evidence type="ECO:0000313" key="3">
    <source>
        <dbReference type="EMBL" id="KFK28843.1"/>
    </source>
</evidence>
<dbReference type="Proteomes" id="UP000029120">
    <property type="component" value="Chromosome 7"/>
</dbReference>
<dbReference type="OrthoDB" id="10681299at2759"/>
<keyword evidence="4" id="KW-1185">Reference proteome</keyword>
<name>A0A087GG41_ARAAL</name>
<gene>
    <name evidence="3" type="ordered locus">AALP_Aa7g055900</name>
</gene>
<sequence length="475" mass="52800">MNIWFSQMTMAWTYNLVAFVVLGAELDISFSVEKYEQISVMKEAQFPGHFYKSMKDGCKFIEQKIPHPPAPPLGDLPFREDLNRLSAGNHRWGDLSYSRIHDRLSNDCLSGVVPDESNKPKGPGDASRSKGKGKVDLVDNKADKKRISAKVKADLEAGRISIFRISGTCEVLPSEAPVTQSLGVAPPASAPAGSSSLAIPPCSAVQTAVNVPQPPLPRAHSLTPLSRSASELSAYEAEVQSRGDRIKNFASRSDVDAAWKEVGREKHRADSWEAIDFENQESLHEFFDQANALKEEKPKLEEEVKKRDAHLKDASAEIAILGASLEKSRLTEDRLRKERDEARRRADEIASGNSTRNARHSSRLERLRSYLIALHAQEEAKAQLCYKRWTQISLEKMVEAEYELPPALFENYAKEEEEYLVKVDSFNVDSLGDDILFPSLSPPPAGPPRDVASQVPEGIREHGSFLSPQDNQNGN</sequence>
<feature type="region of interest" description="Disordered" evidence="1">
    <location>
        <begin position="437"/>
        <end position="475"/>
    </location>
</feature>
<proteinExistence type="predicted"/>
<dbReference type="EMBL" id="CM002875">
    <property type="protein sequence ID" value="KFK28843.1"/>
    <property type="molecule type" value="Genomic_DNA"/>
</dbReference>
<evidence type="ECO:0008006" key="5">
    <source>
        <dbReference type="Google" id="ProtNLM"/>
    </source>
</evidence>
<dbReference type="AlphaFoldDB" id="A0A087GG41"/>
<feature type="signal peptide" evidence="2">
    <location>
        <begin position="1"/>
        <end position="23"/>
    </location>
</feature>
<protein>
    <recommendedName>
        <fullName evidence="5">Remorin C-terminal domain-containing protein</fullName>
    </recommendedName>
</protein>
<feature type="compositionally biased region" description="Basic and acidic residues" evidence="1">
    <location>
        <begin position="332"/>
        <end position="348"/>
    </location>
</feature>